<sequence length="295" mass="33325">MSSDEDIRSTISQKINQAKRPNRLHVGGTQHADTEAQDEDFAEVAKTSKVGFIARHLLHASSGDFAEAAKTSKVGFIARHLLHASSGEKDGALKDVLAQKLYCLTRKEYPSVLREVSRSLERTFGCKVVHRSCQSHIVLMEHIEENYPYDLMAQAKKGLLSAILMFIFACKSKRTNVISITETVLLNFLKALGLTYEVPDPIFGDIKKLISPMHTAEFIYQGYISFSKSSDRCETQVFTYDWGPRATLALLGSFCSIMKDPEVDKWSNQVETMKHLEEEKKQIMIESEKYMCDSK</sequence>
<dbReference type="PANTHER" id="PTHR11736">
    <property type="entry name" value="MELANOMA-ASSOCIATED ANTIGEN MAGE ANTIGEN"/>
    <property type="match status" value="1"/>
</dbReference>
<dbReference type="EMBL" id="KN716220">
    <property type="protein sequence ID" value="KJH49907.1"/>
    <property type="molecule type" value="Genomic_DNA"/>
</dbReference>
<name>A0A0D8Y182_DICVI</name>
<dbReference type="InterPro" id="IPR041899">
    <property type="entry name" value="MAGE_WH2"/>
</dbReference>
<keyword evidence="4" id="KW-1185">Reference proteome</keyword>
<dbReference type="InterPro" id="IPR037445">
    <property type="entry name" value="MAGE"/>
</dbReference>
<dbReference type="SMART" id="SM01373">
    <property type="entry name" value="MAGE"/>
    <property type="match status" value="1"/>
</dbReference>
<gene>
    <name evidence="3" type="ORF">DICVIV_03936</name>
</gene>
<dbReference type="PROSITE" id="PS50838">
    <property type="entry name" value="MAGE"/>
    <property type="match status" value="1"/>
</dbReference>
<dbReference type="STRING" id="29172.A0A0D8Y182"/>
<dbReference type="Pfam" id="PF01454">
    <property type="entry name" value="MAGE"/>
    <property type="match status" value="1"/>
</dbReference>
<reference evidence="3 4" key="1">
    <citation type="submission" date="2013-11" db="EMBL/GenBank/DDBJ databases">
        <title>Draft genome of the bovine lungworm Dictyocaulus viviparus.</title>
        <authorList>
            <person name="Mitreva M."/>
        </authorList>
    </citation>
    <scope>NUCLEOTIDE SEQUENCE [LARGE SCALE GENOMIC DNA]</scope>
    <source>
        <strain evidence="3 4">HannoverDv2000</strain>
    </source>
</reference>
<protein>
    <submittedName>
        <fullName evidence="3">MAGE family protein</fullName>
    </submittedName>
</protein>
<accession>A0A0D8Y182</accession>
<evidence type="ECO:0000256" key="1">
    <source>
        <dbReference type="SAM" id="MobiDB-lite"/>
    </source>
</evidence>
<dbReference type="Proteomes" id="UP000053766">
    <property type="component" value="Unassembled WGS sequence"/>
</dbReference>
<evidence type="ECO:0000313" key="4">
    <source>
        <dbReference type="Proteomes" id="UP000053766"/>
    </source>
</evidence>
<dbReference type="PANTHER" id="PTHR11736:SF14">
    <property type="entry name" value="NSE3 HOMOLOG, SMC5-SMC6 COMPLEX COMPONENT"/>
    <property type="match status" value="1"/>
</dbReference>
<evidence type="ECO:0000313" key="3">
    <source>
        <dbReference type="EMBL" id="KJH49907.1"/>
    </source>
</evidence>
<proteinExistence type="predicted"/>
<feature type="domain" description="MAGE" evidence="2">
    <location>
        <begin position="106"/>
        <end position="246"/>
    </location>
</feature>
<dbReference type="Gene3D" id="1.10.10.1210">
    <property type="entry name" value="MAGE homology domain, winged helix WH2 motif"/>
    <property type="match status" value="1"/>
</dbReference>
<dbReference type="GO" id="GO:0005634">
    <property type="term" value="C:nucleus"/>
    <property type="evidence" value="ECO:0007669"/>
    <property type="project" value="TreeGrafter"/>
</dbReference>
<evidence type="ECO:0000259" key="2">
    <source>
        <dbReference type="PROSITE" id="PS50838"/>
    </source>
</evidence>
<feature type="region of interest" description="Disordered" evidence="1">
    <location>
        <begin position="16"/>
        <end position="37"/>
    </location>
</feature>
<dbReference type="InterPro" id="IPR002190">
    <property type="entry name" value="MHD_dom"/>
</dbReference>
<organism evidence="3 4">
    <name type="scientific">Dictyocaulus viviparus</name>
    <name type="common">Bovine lungworm</name>
    <dbReference type="NCBI Taxonomy" id="29172"/>
    <lineage>
        <taxon>Eukaryota</taxon>
        <taxon>Metazoa</taxon>
        <taxon>Ecdysozoa</taxon>
        <taxon>Nematoda</taxon>
        <taxon>Chromadorea</taxon>
        <taxon>Rhabditida</taxon>
        <taxon>Rhabditina</taxon>
        <taxon>Rhabditomorpha</taxon>
        <taxon>Strongyloidea</taxon>
        <taxon>Metastrongylidae</taxon>
        <taxon>Dictyocaulus</taxon>
    </lineage>
</organism>
<dbReference type="AlphaFoldDB" id="A0A0D8Y182"/>
<reference evidence="4" key="2">
    <citation type="journal article" date="2016" name="Sci. Rep.">
        <title>Dictyocaulus viviparus genome, variome and transcriptome elucidate lungworm biology and support future intervention.</title>
        <authorList>
            <person name="McNulty S.N."/>
            <person name="Strube C."/>
            <person name="Rosa B.A."/>
            <person name="Martin J.C."/>
            <person name="Tyagi R."/>
            <person name="Choi Y.J."/>
            <person name="Wang Q."/>
            <person name="Hallsworth Pepin K."/>
            <person name="Zhang X."/>
            <person name="Ozersky P."/>
            <person name="Wilson R.K."/>
            <person name="Sternberg P.W."/>
            <person name="Gasser R.B."/>
            <person name="Mitreva M."/>
        </authorList>
    </citation>
    <scope>NUCLEOTIDE SEQUENCE [LARGE SCALE GENOMIC DNA]</scope>
    <source>
        <strain evidence="4">HannoverDv2000</strain>
    </source>
</reference>
<dbReference type="OrthoDB" id="205198at2759"/>